<protein>
    <submittedName>
        <fullName evidence="4">Nucleotidyltransferase/DNA polymerase involved in DNA repair</fullName>
    </submittedName>
</protein>
<dbReference type="Gene3D" id="3.30.1490.100">
    <property type="entry name" value="DNA polymerase, Y-family, little finger domain"/>
    <property type="match status" value="1"/>
</dbReference>
<dbReference type="Pfam" id="PF11799">
    <property type="entry name" value="IMS_C"/>
    <property type="match status" value="1"/>
</dbReference>
<evidence type="ECO:0000313" key="5">
    <source>
        <dbReference type="Proteomes" id="UP000543174"/>
    </source>
</evidence>
<reference evidence="4" key="1">
    <citation type="submission" date="2020-08" db="EMBL/GenBank/DDBJ databases">
        <title>Functional genomics of gut bacteria from endangered species of beetles.</title>
        <authorList>
            <person name="Carlos-Shanley C."/>
        </authorList>
    </citation>
    <scope>NUCLEOTIDE SEQUENCE [LARGE SCALE GENOMIC DNA]</scope>
    <source>
        <strain evidence="4">S00060</strain>
    </source>
</reference>
<dbReference type="SUPFAM" id="SSF100879">
    <property type="entry name" value="Lesion bypass DNA polymerase (Y-family), little finger domain"/>
    <property type="match status" value="1"/>
</dbReference>
<dbReference type="SUPFAM" id="SSF56672">
    <property type="entry name" value="DNA/RNA polymerases"/>
    <property type="match status" value="1"/>
</dbReference>
<dbReference type="GO" id="GO:0003684">
    <property type="term" value="F:damaged DNA binding"/>
    <property type="evidence" value="ECO:0007669"/>
    <property type="project" value="InterPro"/>
</dbReference>
<keyword evidence="5" id="KW-1185">Reference proteome</keyword>
<evidence type="ECO:0000259" key="2">
    <source>
        <dbReference type="Pfam" id="PF11799"/>
    </source>
</evidence>
<dbReference type="GO" id="GO:0009432">
    <property type="term" value="P:SOS response"/>
    <property type="evidence" value="ECO:0007669"/>
    <property type="project" value="TreeGrafter"/>
</dbReference>
<dbReference type="GO" id="GO:0006281">
    <property type="term" value="P:DNA repair"/>
    <property type="evidence" value="ECO:0007669"/>
    <property type="project" value="InterPro"/>
</dbReference>
<dbReference type="PANTHER" id="PTHR11076:SF35">
    <property type="entry name" value="DNA REPAIR PROTEIN HOMOLOG YOBH"/>
    <property type="match status" value="1"/>
</dbReference>
<feature type="domain" description="DNA polymerase Y-family little finger" evidence="2">
    <location>
        <begin position="90"/>
        <end position="200"/>
    </location>
</feature>
<dbReference type="Gene3D" id="1.10.150.20">
    <property type="entry name" value="5' to 3' exonuclease, C-terminal subdomain"/>
    <property type="match status" value="1"/>
</dbReference>
<dbReference type="InterPro" id="IPR053848">
    <property type="entry name" value="IMS_HHH_1"/>
</dbReference>
<dbReference type="Proteomes" id="UP000543174">
    <property type="component" value="Unassembled WGS sequence"/>
</dbReference>
<feature type="domain" description="DNA polymerase IV/DNA polymerase iota-like thumb" evidence="3">
    <location>
        <begin position="30"/>
        <end position="77"/>
    </location>
</feature>
<comment type="similarity">
    <text evidence="1">Belongs to the DNA polymerase type-Y family.</text>
</comment>
<dbReference type="EMBL" id="JACJHT010000025">
    <property type="protein sequence ID" value="MBA9043053.1"/>
    <property type="molecule type" value="Genomic_DNA"/>
</dbReference>
<evidence type="ECO:0000259" key="3">
    <source>
        <dbReference type="Pfam" id="PF21999"/>
    </source>
</evidence>
<comment type="caution">
    <text evidence="4">The sequence shown here is derived from an EMBL/GenBank/DDBJ whole genome shotgun (WGS) entry which is preliminary data.</text>
</comment>
<gene>
    <name evidence="4" type="ORF">HNP21_006231</name>
</gene>
<dbReference type="PANTHER" id="PTHR11076">
    <property type="entry name" value="DNA REPAIR POLYMERASE UMUC / TRANSFERASE FAMILY MEMBER"/>
    <property type="match status" value="1"/>
</dbReference>
<evidence type="ECO:0000256" key="1">
    <source>
        <dbReference type="ARBA" id="ARBA00010945"/>
    </source>
</evidence>
<accession>A0A7W3RIZ9</accession>
<dbReference type="InterPro" id="IPR043502">
    <property type="entry name" value="DNA/RNA_pol_sf"/>
</dbReference>
<dbReference type="Pfam" id="PF21999">
    <property type="entry name" value="IMS_HHH_1"/>
    <property type="match status" value="1"/>
</dbReference>
<proteinExistence type="inferred from homology"/>
<dbReference type="GO" id="GO:0042276">
    <property type="term" value="P:error-prone translesion synthesis"/>
    <property type="evidence" value="ECO:0007669"/>
    <property type="project" value="TreeGrafter"/>
</dbReference>
<name>A0A7W3RIZ9_PRIAR</name>
<dbReference type="GO" id="GO:0003887">
    <property type="term" value="F:DNA-directed DNA polymerase activity"/>
    <property type="evidence" value="ECO:0007669"/>
    <property type="project" value="InterPro"/>
</dbReference>
<sequence length="253" mass="29051">MKPRIAQQGWRIGDIPFKLWSIHPMKDFWGISSATERRLNRLGIHSIKELALSSVEMLRKEFGILGEELHQHANGIDFSRISDVYIPSSRSFGKSQILFRDYTNRKEIELLLLELLDDVCFRLRMHQVVAQTVHLSIGYSKQTGGGFSRQKKMGRASNLNQDIFPYCLTILHNFDNGMPIRSIGISLSNTSIEEEEQMSLFEDIDQRERAYALAKTIDEIRMRYGKNSLLRASSHLEHSTARYRNGLVGGHKA</sequence>
<organism evidence="4 5">
    <name type="scientific">Priestia aryabhattai</name>
    <name type="common">Bacillus aryabhattai</name>
    <dbReference type="NCBI Taxonomy" id="412384"/>
    <lineage>
        <taxon>Bacteria</taxon>
        <taxon>Bacillati</taxon>
        <taxon>Bacillota</taxon>
        <taxon>Bacilli</taxon>
        <taxon>Bacillales</taxon>
        <taxon>Bacillaceae</taxon>
        <taxon>Priestia</taxon>
    </lineage>
</organism>
<dbReference type="AlphaFoldDB" id="A0A7W3RIZ9"/>
<dbReference type="GO" id="GO:0005829">
    <property type="term" value="C:cytosol"/>
    <property type="evidence" value="ECO:0007669"/>
    <property type="project" value="TreeGrafter"/>
</dbReference>
<dbReference type="InterPro" id="IPR017961">
    <property type="entry name" value="DNA_pol_Y-fam_little_finger"/>
</dbReference>
<dbReference type="InterPro" id="IPR036775">
    <property type="entry name" value="DNA_pol_Y-fam_lit_finger_sf"/>
</dbReference>
<evidence type="ECO:0000313" key="4">
    <source>
        <dbReference type="EMBL" id="MBA9043053.1"/>
    </source>
</evidence>
<dbReference type="InterPro" id="IPR050116">
    <property type="entry name" value="DNA_polymerase-Y"/>
</dbReference>